<feature type="domain" description="HTH cro/C1-type" evidence="1">
    <location>
        <begin position="19"/>
        <end position="48"/>
    </location>
</feature>
<dbReference type="Pfam" id="PF13744">
    <property type="entry name" value="HTH_37"/>
    <property type="match status" value="1"/>
</dbReference>
<dbReference type="GO" id="GO:0003677">
    <property type="term" value="F:DNA binding"/>
    <property type="evidence" value="ECO:0007669"/>
    <property type="project" value="InterPro"/>
</dbReference>
<reference evidence="2" key="1">
    <citation type="submission" date="2009-06" db="EMBL/GenBank/DDBJ databases">
        <title>Complete sequence of chromosome 2 of Variovorax paradoxus S110.</title>
        <authorList>
            <consortium name="US DOE Joint Genome Institute"/>
            <person name="Lucas S."/>
            <person name="Copeland A."/>
            <person name="Lapidus A."/>
            <person name="Glavina del Rio T."/>
            <person name="Tice H."/>
            <person name="Bruce D."/>
            <person name="Goodwin L."/>
            <person name="Pitluck S."/>
            <person name="Chertkov O."/>
            <person name="Brettin T."/>
            <person name="Detter J.C."/>
            <person name="Han C."/>
            <person name="Larimer F."/>
            <person name="Land M."/>
            <person name="Hauser L."/>
            <person name="Kyrpides N."/>
            <person name="Ovchinnikova G."/>
            <person name="Orwin P."/>
            <person name="Leadbetter J.R."/>
            <person name="Spain J.C."/>
            <person name="Han J.I."/>
        </authorList>
    </citation>
    <scope>NUCLEOTIDE SEQUENCE</scope>
    <source>
        <strain evidence="2">S110</strain>
    </source>
</reference>
<sequence>MDMLPAQPLVSGDQLGQLLRSTRKRMKLNQAAIGAKLNLSQNRISHLELHPDELSVRQLLTWCSALGLELKLGGRGAPVAGPRTTEW</sequence>
<organism evidence="2">
    <name type="scientific">Variovorax paradoxus (strain S110)</name>
    <dbReference type="NCBI Taxonomy" id="543728"/>
    <lineage>
        <taxon>Bacteria</taxon>
        <taxon>Pseudomonadati</taxon>
        <taxon>Pseudomonadota</taxon>
        <taxon>Betaproteobacteria</taxon>
        <taxon>Burkholderiales</taxon>
        <taxon>Comamonadaceae</taxon>
        <taxon>Variovorax</taxon>
    </lineage>
</organism>
<dbReference type="InterPro" id="IPR039554">
    <property type="entry name" value="HigA2-like_HTH"/>
</dbReference>
<dbReference type="AlphaFoldDB" id="C5D0E8"/>
<accession>C5D0E8</accession>
<dbReference type="PROSITE" id="PS50943">
    <property type="entry name" value="HTH_CROC1"/>
    <property type="match status" value="1"/>
</dbReference>
<dbReference type="EMBL" id="CP001636">
    <property type="protein sequence ID" value="ACS22492.1"/>
    <property type="molecule type" value="Genomic_DNA"/>
</dbReference>
<gene>
    <name evidence="2" type="ordered locus">Vapar_5916</name>
</gene>
<dbReference type="STRING" id="543728.Vapar_5916"/>
<dbReference type="CDD" id="cd00093">
    <property type="entry name" value="HTH_XRE"/>
    <property type="match status" value="1"/>
</dbReference>
<dbReference type="InterPro" id="IPR001387">
    <property type="entry name" value="Cro/C1-type_HTH"/>
</dbReference>
<dbReference type="eggNOG" id="COG1396">
    <property type="taxonomic scope" value="Bacteria"/>
</dbReference>
<proteinExistence type="predicted"/>
<evidence type="ECO:0000313" key="2">
    <source>
        <dbReference type="EMBL" id="ACS22492.1"/>
    </source>
</evidence>
<dbReference type="OrthoDB" id="8757559at2"/>
<dbReference type="KEGG" id="vap:Vapar_5916"/>
<dbReference type="InterPro" id="IPR010982">
    <property type="entry name" value="Lambda_DNA-bd_dom_sf"/>
</dbReference>
<name>C5D0E8_VARPS</name>
<protein>
    <submittedName>
        <fullName evidence="2">XRE family transcriptional regulator</fullName>
    </submittedName>
</protein>
<dbReference type="HOGENOM" id="CLU_066192_47_2_4"/>
<evidence type="ECO:0000259" key="1">
    <source>
        <dbReference type="PROSITE" id="PS50943"/>
    </source>
</evidence>
<dbReference type="SUPFAM" id="SSF47413">
    <property type="entry name" value="lambda repressor-like DNA-binding domains"/>
    <property type="match status" value="1"/>
</dbReference>
<dbReference type="Gene3D" id="1.10.260.40">
    <property type="entry name" value="lambda repressor-like DNA-binding domains"/>
    <property type="match status" value="1"/>
</dbReference>